<feature type="region of interest" description="Disordered" evidence="4">
    <location>
        <begin position="318"/>
        <end position="383"/>
    </location>
</feature>
<dbReference type="Pfam" id="PF10312">
    <property type="entry name" value="Cactin_mid"/>
    <property type="match status" value="1"/>
</dbReference>
<comment type="similarity">
    <text evidence="1">Belongs to the CACTIN family.</text>
</comment>
<comment type="caution">
    <text evidence="7">The sequence shown here is derived from an EMBL/GenBank/DDBJ whole genome shotgun (WGS) entry which is preliminary data.</text>
</comment>
<protein>
    <recommendedName>
        <fullName evidence="2">Splicing factor Cactin</fullName>
    </recommendedName>
</protein>
<evidence type="ECO:0000259" key="6">
    <source>
        <dbReference type="Pfam" id="PF10312"/>
    </source>
</evidence>
<evidence type="ECO:0000256" key="1">
    <source>
        <dbReference type="ARBA" id="ARBA00006895"/>
    </source>
</evidence>
<keyword evidence="8" id="KW-1185">Reference proteome</keyword>
<evidence type="ECO:0000256" key="4">
    <source>
        <dbReference type="SAM" id="MobiDB-lite"/>
    </source>
</evidence>
<dbReference type="InterPro" id="IPR018816">
    <property type="entry name" value="Cactin_central"/>
</dbReference>
<feature type="domain" description="Splicing factor cactin central" evidence="6">
    <location>
        <begin position="105"/>
        <end position="307"/>
    </location>
</feature>
<organism evidence="7 8">
    <name type="scientific">Aureococcus anophagefferens</name>
    <name type="common">Harmful bloom alga</name>
    <dbReference type="NCBI Taxonomy" id="44056"/>
    <lineage>
        <taxon>Eukaryota</taxon>
        <taxon>Sar</taxon>
        <taxon>Stramenopiles</taxon>
        <taxon>Ochrophyta</taxon>
        <taxon>Pelagophyceae</taxon>
        <taxon>Pelagomonadales</taxon>
        <taxon>Pelagomonadaceae</taxon>
        <taxon>Aureococcus</taxon>
    </lineage>
</organism>
<evidence type="ECO:0000256" key="3">
    <source>
        <dbReference type="SAM" id="Coils"/>
    </source>
</evidence>
<proteinExistence type="inferred from homology"/>
<keyword evidence="3" id="KW-0175">Coiled coil</keyword>
<dbReference type="Pfam" id="PF09732">
    <property type="entry name" value="CactinC_cactus"/>
    <property type="match status" value="2"/>
</dbReference>
<feature type="compositionally biased region" description="Low complexity" evidence="4">
    <location>
        <begin position="318"/>
        <end position="328"/>
    </location>
</feature>
<feature type="compositionally biased region" description="Basic residues" evidence="4">
    <location>
        <begin position="7"/>
        <end position="24"/>
    </location>
</feature>
<dbReference type="PANTHER" id="PTHR21737:SF4">
    <property type="entry name" value="SPLICING FACTOR CACTIN"/>
    <property type="match status" value="1"/>
</dbReference>
<dbReference type="InterPro" id="IPR019134">
    <property type="entry name" value="Cactin_C"/>
</dbReference>
<name>A0ABR1FSM5_AURAN</name>
<feature type="region of interest" description="Disordered" evidence="4">
    <location>
        <begin position="1"/>
        <end position="44"/>
    </location>
</feature>
<dbReference type="Proteomes" id="UP001363151">
    <property type="component" value="Unassembled WGS sequence"/>
</dbReference>
<dbReference type="PANTHER" id="PTHR21737">
    <property type="entry name" value="POLYGLUTAMINE BINDING PROTEIN 1/MARVEL MEMBRANE-ASSOCIATING DOMAIN CONTAINING 3"/>
    <property type="match status" value="1"/>
</dbReference>
<dbReference type="SMART" id="SM01050">
    <property type="entry name" value="CactinC_cactus"/>
    <property type="match status" value="1"/>
</dbReference>
<feature type="coiled-coil region" evidence="3">
    <location>
        <begin position="79"/>
        <end position="109"/>
    </location>
</feature>
<evidence type="ECO:0000313" key="8">
    <source>
        <dbReference type="Proteomes" id="UP001363151"/>
    </source>
</evidence>
<evidence type="ECO:0000256" key="2">
    <source>
        <dbReference type="ARBA" id="ARBA00034534"/>
    </source>
</evidence>
<feature type="domain" description="Splicing factor Cactin C-terminal" evidence="5">
    <location>
        <begin position="377"/>
        <end position="403"/>
    </location>
</feature>
<reference evidence="7 8" key="1">
    <citation type="submission" date="2024-03" db="EMBL/GenBank/DDBJ databases">
        <title>Aureococcus anophagefferens CCMP1851 and Kratosvirus quantuckense: Draft genome of a second virus-susceptible host strain in the model system.</title>
        <authorList>
            <person name="Chase E."/>
            <person name="Truchon A.R."/>
            <person name="Schepens W."/>
            <person name="Wilhelm S.W."/>
        </authorList>
    </citation>
    <scope>NUCLEOTIDE SEQUENCE [LARGE SCALE GENOMIC DNA]</scope>
    <source>
        <strain evidence="7 8">CCMP1851</strain>
    </source>
</reference>
<dbReference type="EMBL" id="JBBJCI010000249">
    <property type="protein sequence ID" value="KAK7237561.1"/>
    <property type="molecule type" value="Genomic_DNA"/>
</dbReference>
<sequence length="493" mass="55281">MSDRDHRERKKDKKKEKKKKHKKEKLHEVVGYSNDDNPFGDSNLGAKFTWKKKEDLAKKEKRRDRAEDAARDAHFVEEIEKVRKRRAEREHELAEMERLRDEEQRLRDAEQFGDWQAKEEAFHLEQTRIRSLLRLVGGRSRPVDVVAKNLLMIEQGENEMRGETAARARPGGVTYGSRDHADLSGLECELRPAYATLDGLDARGLAELGADAREYAEREGELGEWRPFWDALLVLVDAAPGGDASGWARGRRPATVAALLRGKDKAALGDMGDDAEARAAAARDAGDDDAYWRGRQLKVLEFRKARAAADPEAAAARDAAASGAATTTARHRSPDDAAGALLDKEEAQGRRRGRGRHGRVVGGRRGHAPARLGGPHEPRKPRYLNRIKTGYEWNLYNRAHYSSGAAAEGRPGLQVQHLPGPRRRPRCPSSSSSPAPRATSSSSSASRLGALRGPRLQIVNRAESQPKRGFRCVFERGILQLHFNFKRWRYRRC</sequence>
<feature type="compositionally biased region" description="Basic residues" evidence="4">
    <location>
        <begin position="350"/>
        <end position="368"/>
    </location>
</feature>
<feature type="domain" description="Splicing factor Cactin C-terminal" evidence="5">
    <location>
        <begin position="457"/>
        <end position="492"/>
    </location>
</feature>
<evidence type="ECO:0000259" key="5">
    <source>
        <dbReference type="Pfam" id="PF09732"/>
    </source>
</evidence>
<evidence type="ECO:0000313" key="7">
    <source>
        <dbReference type="EMBL" id="KAK7237561.1"/>
    </source>
</evidence>
<accession>A0ABR1FSM5</accession>
<feature type="region of interest" description="Disordered" evidence="4">
    <location>
        <begin position="406"/>
        <end position="452"/>
    </location>
</feature>
<gene>
    <name evidence="7" type="primary">CACTIN</name>
    <name evidence="7" type="ORF">SO694_000990105</name>
</gene>
<feature type="compositionally biased region" description="Low complexity" evidence="4">
    <location>
        <begin position="427"/>
        <end position="447"/>
    </location>
</feature>